<sequence>MYIDIRDDSDICTPGTASCDPSVAIIGSDPSEKEDDPSFGPSNYGKPGPHRFIGIGMVVGMVVLGLTVYMIWGKRPRQLRRKYCRCLGGREEEAVDEQEASTMKQVAVVLETTSSGSSSEEEKSRHHARTSSSTRVAASTRSEPNVGSGKSKSRRDSSRRRSRSKHGRGNQTADGVVVHVTKEAKALDEEPGNLMKGWEVEHVQGVRYEVSCSRFRLFLGSHFDRSPIQVRTPKDDQTDERLEVHLQKPCLAYHR</sequence>
<comment type="caution">
    <text evidence="3">The sequence shown here is derived from an EMBL/GenBank/DDBJ whole genome shotgun (WGS) entry which is preliminary data.</text>
</comment>
<accession>A0A9P5XMX3</accession>
<organism evidence="3 4">
    <name type="scientific">Macrolepiota fuliginosa MF-IS2</name>
    <dbReference type="NCBI Taxonomy" id="1400762"/>
    <lineage>
        <taxon>Eukaryota</taxon>
        <taxon>Fungi</taxon>
        <taxon>Dikarya</taxon>
        <taxon>Basidiomycota</taxon>
        <taxon>Agaricomycotina</taxon>
        <taxon>Agaricomycetes</taxon>
        <taxon>Agaricomycetidae</taxon>
        <taxon>Agaricales</taxon>
        <taxon>Agaricineae</taxon>
        <taxon>Agaricaceae</taxon>
        <taxon>Macrolepiota</taxon>
    </lineage>
</organism>
<feature type="compositionally biased region" description="Basic residues" evidence="1">
    <location>
        <begin position="151"/>
        <end position="168"/>
    </location>
</feature>
<name>A0A9P5XMX3_9AGAR</name>
<proteinExistence type="predicted"/>
<dbReference type="Proteomes" id="UP000807342">
    <property type="component" value="Unassembled WGS sequence"/>
</dbReference>
<protein>
    <submittedName>
        <fullName evidence="3">Uncharacterized protein</fullName>
    </submittedName>
</protein>
<evidence type="ECO:0000313" key="3">
    <source>
        <dbReference type="EMBL" id="KAF9453763.1"/>
    </source>
</evidence>
<keyword evidence="2" id="KW-0812">Transmembrane</keyword>
<evidence type="ECO:0000256" key="1">
    <source>
        <dbReference type="SAM" id="MobiDB-lite"/>
    </source>
</evidence>
<keyword evidence="4" id="KW-1185">Reference proteome</keyword>
<feature type="region of interest" description="Disordered" evidence="1">
    <location>
        <begin position="111"/>
        <end position="175"/>
    </location>
</feature>
<keyword evidence="2" id="KW-1133">Transmembrane helix</keyword>
<keyword evidence="2" id="KW-0472">Membrane</keyword>
<evidence type="ECO:0000313" key="4">
    <source>
        <dbReference type="Proteomes" id="UP000807342"/>
    </source>
</evidence>
<dbReference type="AlphaFoldDB" id="A0A9P5XMX3"/>
<evidence type="ECO:0000256" key="2">
    <source>
        <dbReference type="SAM" id="Phobius"/>
    </source>
</evidence>
<feature type="transmembrane region" description="Helical" evidence="2">
    <location>
        <begin position="52"/>
        <end position="72"/>
    </location>
</feature>
<gene>
    <name evidence="3" type="ORF">P691DRAFT_812377</name>
</gene>
<dbReference type="OrthoDB" id="3041584at2759"/>
<dbReference type="EMBL" id="MU151058">
    <property type="protein sequence ID" value="KAF9453763.1"/>
    <property type="molecule type" value="Genomic_DNA"/>
</dbReference>
<feature type="compositionally biased region" description="Low complexity" evidence="1">
    <location>
        <begin position="130"/>
        <end position="150"/>
    </location>
</feature>
<reference evidence="3" key="1">
    <citation type="submission" date="2020-11" db="EMBL/GenBank/DDBJ databases">
        <authorList>
            <consortium name="DOE Joint Genome Institute"/>
            <person name="Ahrendt S."/>
            <person name="Riley R."/>
            <person name="Andreopoulos W."/>
            <person name="Labutti K."/>
            <person name="Pangilinan J."/>
            <person name="Ruiz-Duenas F.J."/>
            <person name="Barrasa J.M."/>
            <person name="Sanchez-Garcia M."/>
            <person name="Camarero S."/>
            <person name="Miyauchi S."/>
            <person name="Serrano A."/>
            <person name="Linde D."/>
            <person name="Babiker R."/>
            <person name="Drula E."/>
            <person name="Ayuso-Fernandez I."/>
            <person name="Pacheco R."/>
            <person name="Padilla G."/>
            <person name="Ferreira P."/>
            <person name="Barriuso J."/>
            <person name="Kellner H."/>
            <person name="Castanera R."/>
            <person name="Alfaro M."/>
            <person name="Ramirez L."/>
            <person name="Pisabarro A.G."/>
            <person name="Kuo A."/>
            <person name="Tritt A."/>
            <person name="Lipzen A."/>
            <person name="He G."/>
            <person name="Yan M."/>
            <person name="Ng V."/>
            <person name="Cullen D."/>
            <person name="Martin F."/>
            <person name="Rosso M.-N."/>
            <person name="Henrissat B."/>
            <person name="Hibbett D."/>
            <person name="Martinez A.T."/>
            <person name="Grigoriev I.V."/>
        </authorList>
    </citation>
    <scope>NUCLEOTIDE SEQUENCE</scope>
    <source>
        <strain evidence="3">MF-IS2</strain>
    </source>
</reference>